<dbReference type="Proteomes" id="UP000238479">
    <property type="component" value="Chromosome 2"/>
</dbReference>
<proteinExistence type="predicted"/>
<feature type="compositionally biased region" description="Basic and acidic residues" evidence="1">
    <location>
        <begin position="30"/>
        <end position="41"/>
    </location>
</feature>
<comment type="caution">
    <text evidence="2">The sequence shown here is derived from an EMBL/GenBank/DDBJ whole genome shotgun (WGS) entry which is preliminary data.</text>
</comment>
<organism evidence="2 3">
    <name type="scientific">Rosa chinensis</name>
    <name type="common">China rose</name>
    <dbReference type="NCBI Taxonomy" id="74649"/>
    <lineage>
        <taxon>Eukaryota</taxon>
        <taxon>Viridiplantae</taxon>
        <taxon>Streptophyta</taxon>
        <taxon>Embryophyta</taxon>
        <taxon>Tracheophyta</taxon>
        <taxon>Spermatophyta</taxon>
        <taxon>Magnoliopsida</taxon>
        <taxon>eudicotyledons</taxon>
        <taxon>Gunneridae</taxon>
        <taxon>Pentapetalae</taxon>
        <taxon>rosids</taxon>
        <taxon>fabids</taxon>
        <taxon>Rosales</taxon>
        <taxon>Rosaceae</taxon>
        <taxon>Rosoideae</taxon>
        <taxon>Rosoideae incertae sedis</taxon>
        <taxon>Rosa</taxon>
    </lineage>
</organism>
<dbReference type="EMBL" id="PDCK01000040">
    <property type="protein sequence ID" value="PRQ53539.1"/>
    <property type="molecule type" value="Genomic_DNA"/>
</dbReference>
<gene>
    <name evidence="2" type="ORF">RchiOBHm_Chr2g0167611</name>
</gene>
<name>A0A2P6S4E5_ROSCH</name>
<evidence type="ECO:0000256" key="1">
    <source>
        <dbReference type="SAM" id="MobiDB-lite"/>
    </source>
</evidence>
<evidence type="ECO:0000313" key="2">
    <source>
        <dbReference type="EMBL" id="PRQ53539.1"/>
    </source>
</evidence>
<dbReference type="AlphaFoldDB" id="A0A2P6S4E5"/>
<sequence length="71" mass="7793">MFGFAGSLPKLLVIPVTRLGSSSKKAKNQSKKEAKEDNNSAFLEETRAHEIVFKPLSSGIVQELAKKSLMM</sequence>
<accession>A0A2P6S4E5</accession>
<dbReference type="Gramene" id="PRQ53539">
    <property type="protein sequence ID" value="PRQ53539"/>
    <property type="gene ID" value="RchiOBHm_Chr2g0167611"/>
</dbReference>
<reference evidence="2 3" key="1">
    <citation type="journal article" date="2018" name="Nat. Genet.">
        <title>The Rosa genome provides new insights in the design of modern roses.</title>
        <authorList>
            <person name="Bendahmane M."/>
        </authorList>
    </citation>
    <scope>NUCLEOTIDE SEQUENCE [LARGE SCALE GENOMIC DNA]</scope>
    <source>
        <strain evidence="3">cv. Old Blush</strain>
    </source>
</reference>
<protein>
    <submittedName>
        <fullName evidence="2">Uncharacterized protein</fullName>
    </submittedName>
</protein>
<evidence type="ECO:0000313" key="3">
    <source>
        <dbReference type="Proteomes" id="UP000238479"/>
    </source>
</evidence>
<keyword evidence="3" id="KW-1185">Reference proteome</keyword>
<feature type="region of interest" description="Disordered" evidence="1">
    <location>
        <begin position="21"/>
        <end position="41"/>
    </location>
</feature>